<dbReference type="Pfam" id="PF00266">
    <property type="entry name" value="Aminotran_5"/>
    <property type="match status" value="1"/>
</dbReference>
<evidence type="ECO:0000256" key="2">
    <source>
        <dbReference type="ARBA" id="ARBA00010447"/>
    </source>
</evidence>
<dbReference type="InterPro" id="IPR016454">
    <property type="entry name" value="Cysteine_dSase"/>
</dbReference>
<dbReference type="SUPFAM" id="SSF53383">
    <property type="entry name" value="PLP-dependent transferases"/>
    <property type="match status" value="1"/>
</dbReference>
<comment type="cofactor">
    <cofactor evidence="1">
        <name>pyridoxal 5'-phosphate</name>
        <dbReference type="ChEBI" id="CHEBI:597326"/>
    </cofactor>
</comment>
<gene>
    <name evidence="9" type="ORF">QJS35_24325</name>
</gene>
<dbReference type="InterPro" id="IPR015421">
    <property type="entry name" value="PyrdxlP-dep_Trfase_major"/>
</dbReference>
<dbReference type="RefSeq" id="WP_232187902.1">
    <property type="nucleotide sequence ID" value="NZ_JAIOAP010000014.1"/>
</dbReference>
<dbReference type="CDD" id="cd06453">
    <property type="entry name" value="SufS_like"/>
    <property type="match status" value="1"/>
</dbReference>
<evidence type="ECO:0000256" key="7">
    <source>
        <dbReference type="SAM" id="MobiDB-lite"/>
    </source>
</evidence>
<dbReference type="Proteomes" id="UP001493487">
    <property type="component" value="Unassembled WGS sequence"/>
</dbReference>
<reference evidence="9 10" key="1">
    <citation type="journal article" date="2023" name="Genome Announc.">
        <title>Pan-Genome Analyses of the Genus Cohnella and Proposal of the Novel Species Cohnella silvisoli sp. nov., Isolated from Forest Soil.</title>
        <authorList>
            <person name="Wang C."/>
            <person name="Mao L."/>
            <person name="Bao G."/>
            <person name="Zhu H."/>
        </authorList>
    </citation>
    <scope>NUCLEOTIDE SEQUENCE [LARGE SCALE GENOMIC DNA]</scope>
    <source>
        <strain evidence="9 10">NL03-T5-1</strain>
    </source>
</reference>
<dbReference type="InterPro" id="IPR010969">
    <property type="entry name" value="Cys_dSase-rel_unknwn_funct"/>
</dbReference>
<keyword evidence="10" id="KW-1185">Reference proteome</keyword>
<feature type="region of interest" description="Disordered" evidence="7">
    <location>
        <begin position="228"/>
        <end position="256"/>
    </location>
</feature>
<dbReference type="EC" id="2.8.1.7" evidence="3"/>
<dbReference type="PANTHER" id="PTHR43586">
    <property type="entry name" value="CYSTEINE DESULFURASE"/>
    <property type="match status" value="1"/>
</dbReference>
<evidence type="ECO:0000259" key="8">
    <source>
        <dbReference type="Pfam" id="PF00266"/>
    </source>
</evidence>
<evidence type="ECO:0000256" key="4">
    <source>
        <dbReference type="ARBA" id="ARBA00022679"/>
    </source>
</evidence>
<dbReference type="NCBIfam" id="TIGR01977">
    <property type="entry name" value="am_tr_V_EF2568"/>
    <property type="match status" value="1"/>
</dbReference>
<feature type="domain" description="Aminotransferase class V" evidence="8">
    <location>
        <begin position="7"/>
        <end position="372"/>
    </location>
</feature>
<organism evidence="9 10">
    <name type="scientific">Cohnella silvisoli</name>
    <dbReference type="NCBI Taxonomy" id="2873699"/>
    <lineage>
        <taxon>Bacteria</taxon>
        <taxon>Bacillati</taxon>
        <taxon>Bacillota</taxon>
        <taxon>Bacilli</taxon>
        <taxon>Bacillales</taxon>
        <taxon>Paenibacillaceae</taxon>
        <taxon>Cohnella</taxon>
    </lineage>
</organism>
<feature type="compositionally biased region" description="Basic and acidic residues" evidence="7">
    <location>
        <begin position="237"/>
        <end position="250"/>
    </location>
</feature>
<dbReference type="InterPro" id="IPR015422">
    <property type="entry name" value="PyrdxlP-dep_Trfase_small"/>
</dbReference>
<dbReference type="PANTHER" id="PTHR43586:SF4">
    <property type="entry name" value="ISOPENICILLIN N EPIMERASE"/>
    <property type="match status" value="1"/>
</dbReference>
<keyword evidence="5" id="KW-0663">Pyridoxal phosphate</keyword>
<comment type="catalytic activity">
    <reaction evidence="6">
        <text>(sulfur carrier)-H + L-cysteine = (sulfur carrier)-SH + L-alanine</text>
        <dbReference type="Rhea" id="RHEA:43892"/>
        <dbReference type="Rhea" id="RHEA-COMP:14737"/>
        <dbReference type="Rhea" id="RHEA-COMP:14739"/>
        <dbReference type="ChEBI" id="CHEBI:29917"/>
        <dbReference type="ChEBI" id="CHEBI:35235"/>
        <dbReference type="ChEBI" id="CHEBI:57972"/>
        <dbReference type="ChEBI" id="CHEBI:64428"/>
        <dbReference type="EC" id="2.8.1.7"/>
    </reaction>
</comment>
<comment type="caution">
    <text evidence="9">The sequence shown here is derived from an EMBL/GenBank/DDBJ whole genome shotgun (WGS) entry which is preliminary data.</text>
</comment>
<sequence>MDNKPIIYLDNAATSWPKPPAVWEAMERNMRESAANPGRGSHAMAVKASRVVFETRKRIARLFRIGNPNDIAFTMNTTHALNLAIQGLLQPGDHVIATSLEHNSIRRPLEALKRKIGIEVTYISTDVKGFLDVKAVEAAITARTKLIAVTHNSNLLGTIVPVGEIGAIARRRNVKLLVDSAQSAGVLPIDVEDMGIDMLAFPGHKGLMGPQGTGGLYIHPNLELEPLMQGGTGSKSEAPEQPHIRPDRYEAGTPNTVGLAGLSEGVQYIIKETPQAIHNKEQQLTFELMEGLQRIPGVTLLGPDIGEERTAIVSFLLEGVDPSEMAFLLDQQFGIAVRAGFHCTPLGHETAGSYETGAVRASPGYFTQKSEIVSMIEAVSEINRKLRFGK</sequence>
<dbReference type="InterPro" id="IPR010970">
    <property type="entry name" value="Cys_dSase_SufS"/>
</dbReference>
<name>A0ABV1KZR8_9BACL</name>
<protein>
    <recommendedName>
        <fullName evidence="3">cysteine desulfurase</fullName>
        <ecNumber evidence="3">2.8.1.7</ecNumber>
    </recommendedName>
</protein>
<dbReference type="Gene3D" id="3.90.1150.10">
    <property type="entry name" value="Aspartate Aminotransferase, domain 1"/>
    <property type="match status" value="1"/>
</dbReference>
<keyword evidence="4" id="KW-0808">Transferase</keyword>
<comment type="similarity">
    <text evidence="2">Belongs to the class-V pyridoxal-phosphate-dependent aminotransferase family. Csd subfamily.</text>
</comment>
<evidence type="ECO:0000256" key="6">
    <source>
        <dbReference type="ARBA" id="ARBA00050776"/>
    </source>
</evidence>
<dbReference type="Gene3D" id="3.40.640.10">
    <property type="entry name" value="Type I PLP-dependent aspartate aminotransferase-like (Major domain)"/>
    <property type="match status" value="1"/>
</dbReference>
<evidence type="ECO:0000313" key="9">
    <source>
        <dbReference type="EMBL" id="MEQ4485517.1"/>
    </source>
</evidence>
<dbReference type="InterPro" id="IPR000192">
    <property type="entry name" value="Aminotrans_V_dom"/>
</dbReference>
<dbReference type="PIRSF" id="PIRSF005572">
    <property type="entry name" value="NifS"/>
    <property type="match status" value="1"/>
</dbReference>
<keyword evidence="9" id="KW-0032">Aminotransferase</keyword>
<accession>A0ABV1KZR8</accession>
<evidence type="ECO:0000313" key="10">
    <source>
        <dbReference type="Proteomes" id="UP001493487"/>
    </source>
</evidence>
<evidence type="ECO:0000256" key="1">
    <source>
        <dbReference type="ARBA" id="ARBA00001933"/>
    </source>
</evidence>
<evidence type="ECO:0000256" key="3">
    <source>
        <dbReference type="ARBA" id="ARBA00012239"/>
    </source>
</evidence>
<dbReference type="GO" id="GO:0008483">
    <property type="term" value="F:transaminase activity"/>
    <property type="evidence" value="ECO:0007669"/>
    <property type="project" value="UniProtKB-KW"/>
</dbReference>
<dbReference type="InterPro" id="IPR015424">
    <property type="entry name" value="PyrdxlP-dep_Trfase"/>
</dbReference>
<evidence type="ECO:0000256" key="5">
    <source>
        <dbReference type="ARBA" id="ARBA00022898"/>
    </source>
</evidence>
<dbReference type="EMBL" id="JASKHM010000015">
    <property type="protein sequence ID" value="MEQ4485517.1"/>
    <property type="molecule type" value="Genomic_DNA"/>
</dbReference>
<proteinExistence type="inferred from homology"/>